<dbReference type="InterPro" id="IPR004682">
    <property type="entry name" value="TRAP_DctP"/>
</dbReference>
<accession>A0A382CF12</accession>
<sequence length="340" mass="36977">MKHQLKTVLAAGAALILSSSLGVEASAENIKAGLMLKKGFPGAGPVNGMYEFFKSEIEKASGGKIKMDIVYGGALGKPNERLNQVRHGIIQMSDASEGNYASIYKDIQVLSMPYLFPDEQTAWKLLDGPIGTKMAEDIRTKTGIRVLGWWESGGFKHYSSNRAIRTPDDMKGLKMRVMAPIFGIPVLTLGGSATPIAFPELYTSLKTGVVDGQDNAVWVFNLIKLHEVQKYLMLDGHIYSFGPLGINDKWFSGLSSDLQKAVLVAGKDAVAFNRKASRAAEAKNVAMAKEKGVTVIPFTKSMKKAFADRVRPAAVKWLKENVNTPALVDEVIAEVARLSK</sequence>
<dbReference type="InterPro" id="IPR018389">
    <property type="entry name" value="DctP_fam"/>
</dbReference>
<protein>
    <submittedName>
        <fullName evidence="4">Uncharacterized protein</fullName>
    </submittedName>
</protein>
<dbReference type="PIRSF" id="PIRSF006470">
    <property type="entry name" value="DctB"/>
    <property type="match status" value="1"/>
</dbReference>
<organism evidence="4">
    <name type="scientific">marine metagenome</name>
    <dbReference type="NCBI Taxonomy" id="408172"/>
    <lineage>
        <taxon>unclassified sequences</taxon>
        <taxon>metagenomes</taxon>
        <taxon>ecological metagenomes</taxon>
    </lineage>
</organism>
<dbReference type="InterPro" id="IPR038404">
    <property type="entry name" value="TRAP_DctP_sf"/>
</dbReference>
<dbReference type="Pfam" id="PF03480">
    <property type="entry name" value="DctP"/>
    <property type="match status" value="1"/>
</dbReference>
<gene>
    <name evidence="4" type="ORF">METZ01_LOCUS177530</name>
</gene>
<dbReference type="AlphaFoldDB" id="A0A382CF12"/>
<dbReference type="GO" id="GO:0055085">
    <property type="term" value="P:transmembrane transport"/>
    <property type="evidence" value="ECO:0007669"/>
    <property type="project" value="InterPro"/>
</dbReference>
<dbReference type="PANTHER" id="PTHR33376">
    <property type="match status" value="1"/>
</dbReference>
<dbReference type="NCBIfam" id="NF037995">
    <property type="entry name" value="TRAP_S1"/>
    <property type="match status" value="1"/>
</dbReference>
<dbReference type="GO" id="GO:0030288">
    <property type="term" value="C:outer membrane-bounded periplasmic space"/>
    <property type="evidence" value="ECO:0007669"/>
    <property type="project" value="InterPro"/>
</dbReference>
<proteinExistence type="predicted"/>
<dbReference type="NCBIfam" id="TIGR00787">
    <property type="entry name" value="dctP"/>
    <property type="match status" value="1"/>
</dbReference>
<keyword evidence="2" id="KW-0813">Transport</keyword>
<dbReference type="EMBL" id="UINC01034200">
    <property type="protein sequence ID" value="SVB24676.1"/>
    <property type="molecule type" value="Genomic_DNA"/>
</dbReference>
<name>A0A382CF12_9ZZZZ</name>
<keyword evidence="3" id="KW-0732">Signal</keyword>
<evidence type="ECO:0000256" key="1">
    <source>
        <dbReference type="ARBA" id="ARBA00004196"/>
    </source>
</evidence>
<comment type="subcellular location">
    <subcellularLocation>
        <location evidence="1">Cell envelope</location>
    </subcellularLocation>
</comment>
<evidence type="ECO:0000256" key="3">
    <source>
        <dbReference type="ARBA" id="ARBA00022729"/>
    </source>
</evidence>
<dbReference type="PANTHER" id="PTHR33376:SF4">
    <property type="entry name" value="SIALIC ACID-BINDING PERIPLASMIC PROTEIN SIAP"/>
    <property type="match status" value="1"/>
</dbReference>
<evidence type="ECO:0000313" key="4">
    <source>
        <dbReference type="EMBL" id="SVB24676.1"/>
    </source>
</evidence>
<dbReference type="Gene3D" id="3.40.190.170">
    <property type="entry name" value="Bacterial extracellular solute-binding protein, family 7"/>
    <property type="match status" value="1"/>
</dbReference>
<reference evidence="4" key="1">
    <citation type="submission" date="2018-05" db="EMBL/GenBank/DDBJ databases">
        <authorList>
            <person name="Lanie J.A."/>
            <person name="Ng W.-L."/>
            <person name="Kazmierczak K.M."/>
            <person name="Andrzejewski T.M."/>
            <person name="Davidsen T.M."/>
            <person name="Wayne K.J."/>
            <person name="Tettelin H."/>
            <person name="Glass J.I."/>
            <person name="Rusch D."/>
            <person name="Podicherti R."/>
            <person name="Tsui H.-C.T."/>
            <person name="Winkler M.E."/>
        </authorList>
    </citation>
    <scope>NUCLEOTIDE SEQUENCE</scope>
</reference>
<evidence type="ECO:0000256" key="2">
    <source>
        <dbReference type="ARBA" id="ARBA00022448"/>
    </source>
</evidence>
<dbReference type="CDD" id="cd13603">
    <property type="entry name" value="PBP2_TRAP_Siap_TeaA_like"/>
    <property type="match status" value="1"/>
</dbReference>